<dbReference type="SUPFAM" id="SSF52402">
    <property type="entry name" value="Adenine nucleotide alpha hydrolases-like"/>
    <property type="match status" value="1"/>
</dbReference>
<dbReference type="Pfam" id="PF13537">
    <property type="entry name" value="GATase_7"/>
    <property type="match status" value="1"/>
</dbReference>
<dbReference type="InterPro" id="IPR051786">
    <property type="entry name" value="ASN_synthetase/amidase"/>
</dbReference>
<evidence type="ECO:0000256" key="1">
    <source>
        <dbReference type="ARBA" id="ARBA00005187"/>
    </source>
</evidence>
<comment type="catalytic activity">
    <reaction evidence="3">
        <text>L-aspartate + L-glutamine + ATP + H2O = L-asparagine + L-glutamate + AMP + diphosphate + H(+)</text>
        <dbReference type="Rhea" id="RHEA:12228"/>
        <dbReference type="ChEBI" id="CHEBI:15377"/>
        <dbReference type="ChEBI" id="CHEBI:15378"/>
        <dbReference type="ChEBI" id="CHEBI:29985"/>
        <dbReference type="ChEBI" id="CHEBI:29991"/>
        <dbReference type="ChEBI" id="CHEBI:30616"/>
        <dbReference type="ChEBI" id="CHEBI:33019"/>
        <dbReference type="ChEBI" id="CHEBI:58048"/>
        <dbReference type="ChEBI" id="CHEBI:58359"/>
        <dbReference type="ChEBI" id="CHEBI:456215"/>
        <dbReference type="EC" id="6.3.5.4"/>
    </reaction>
</comment>
<reference evidence="6 7" key="1">
    <citation type="submission" date="2019-03" db="EMBL/GenBank/DDBJ databases">
        <authorList>
            <person name="Nijsse B."/>
        </authorList>
    </citation>
    <scope>NUCLEOTIDE SEQUENCE [LARGE SCALE GENOMIC DNA]</scope>
    <source>
        <strain evidence="6">Desulfoluna butyratoxydans MSL71</strain>
    </source>
</reference>
<dbReference type="InterPro" id="IPR014729">
    <property type="entry name" value="Rossmann-like_a/b/a_fold"/>
</dbReference>
<dbReference type="InterPro" id="IPR017932">
    <property type="entry name" value="GATase_2_dom"/>
</dbReference>
<dbReference type="InterPro" id="IPR029055">
    <property type="entry name" value="Ntn_hydrolases_N"/>
</dbReference>
<feature type="domain" description="Asparagine synthetase" evidence="4">
    <location>
        <begin position="226"/>
        <end position="273"/>
    </location>
</feature>
<dbReference type="PANTHER" id="PTHR43284:SF1">
    <property type="entry name" value="ASPARAGINE SYNTHETASE"/>
    <property type="match status" value="1"/>
</dbReference>
<dbReference type="GO" id="GO:0004066">
    <property type="term" value="F:asparagine synthase (glutamine-hydrolyzing) activity"/>
    <property type="evidence" value="ECO:0007669"/>
    <property type="project" value="UniProtKB-EC"/>
</dbReference>
<feature type="domain" description="Glutamine amidotransferase type-2" evidence="5">
    <location>
        <begin position="79"/>
        <end position="152"/>
    </location>
</feature>
<dbReference type="EMBL" id="CAADHO010000003">
    <property type="protein sequence ID" value="VFQ44349.1"/>
    <property type="molecule type" value="Genomic_DNA"/>
</dbReference>
<keyword evidence="7" id="KW-1185">Reference proteome</keyword>
<dbReference type="SUPFAM" id="SSF56235">
    <property type="entry name" value="N-terminal nucleophile aminohydrolases (Ntn hydrolases)"/>
    <property type="match status" value="1"/>
</dbReference>
<dbReference type="Proteomes" id="UP000507962">
    <property type="component" value="Unassembled WGS sequence"/>
</dbReference>
<gene>
    <name evidence="6" type="ORF">MSL71_19960</name>
</gene>
<evidence type="ECO:0000313" key="7">
    <source>
        <dbReference type="Proteomes" id="UP000507962"/>
    </source>
</evidence>
<organism evidence="6 7">
    <name type="scientific">Desulfoluna butyratoxydans</name>
    <dbReference type="NCBI Taxonomy" id="231438"/>
    <lineage>
        <taxon>Bacteria</taxon>
        <taxon>Pseudomonadati</taxon>
        <taxon>Thermodesulfobacteriota</taxon>
        <taxon>Desulfobacteria</taxon>
        <taxon>Desulfobacterales</taxon>
        <taxon>Desulfolunaceae</taxon>
        <taxon>Desulfoluna</taxon>
    </lineage>
</organism>
<dbReference type="EC" id="6.3.5.4" evidence="2"/>
<evidence type="ECO:0000259" key="4">
    <source>
        <dbReference type="Pfam" id="PF00733"/>
    </source>
</evidence>
<accession>A0A4U8YMF6</accession>
<dbReference type="PANTHER" id="PTHR43284">
    <property type="entry name" value="ASPARAGINE SYNTHETASE (GLUTAMINE-HYDROLYZING)"/>
    <property type="match status" value="1"/>
</dbReference>
<comment type="pathway">
    <text evidence="1">Amino-acid biosynthesis; L-asparagine biosynthesis; L-asparagine from L-aspartate (L-Gln route): step 1/1.</text>
</comment>
<name>A0A4U8YMF6_9BACT</name>
<protein>
    <recommendedName>
        <fullName evidence="2">asparagine synthase (glutamine-hydrolyzing)</fullName>
        <ecNumber evidence="2">6.3.5.4</ecNumber>
    </recommendedName>
</protein>
<proteinExistence type="predicted"/>
<evidence type="ECO:0000256" key="2">
    <source>
        <dbReference type="ARBA" id="ARBA00012737"/>
    </source>
</evidence>
<dbReference type="Gene3D" id="3.60.20.10">
    <property type="entry name" value="Glutamine Phosphoribosylpyrophosphate, subunit 1, domain 1"/>
    <property type="match status" value="1"/>
</dbReference>
<evidence type="ECO:0000259" key="5">
    <source>
        <dbReference type="Pfam" id="PF13537"/>
    </source>
</evidence>
<dbReference type="GO" id="GO:0006529">
    <property type="term" value="P:asparagine biosynthetic process"/>
    <property type="evidence" value="ECO:0007669"/>
    <property type="project" value="InterPro"/>
</dbReference>
<dbReference type="AlphaFoldDB" id="A0A4U8YMF6"/>
<sequence length="571" mass="64958">MSLLFGMYRFGHGDVSFEPFKKTVLSVLSAKNRNTTTYEIKRFCLLKVDYGLFSDSGYHADVSGDVCAVAGEPFFNHGTSSDRYAQLRALHHRLQQGSIDVLNGCTGTYSLCAYNRENHSLTLATDKVGVRPIYYAAHNGTLYFSSSLKVMEALEEIPKVLKFRQCIEKCSLGYTLGANTIYEDIRVLRDGEHLKAEGNTWSTNYYFKWGDLSITQKDAGLLRKEVYDAFFEAVKKRAVHRDEALAFLSGGLDSRCIVAVLSELNKKVYAINSYAACDQDNVFAEMYGTAARVHRYVSTKREGRVDSTEKLLASTIGEAEARERWVQRMPAIFSGDGGSVGLGHVYIDSALNTLMARDESAGIEAYLQGKQFPLGILRKKHKKTFENSLYESVSREFGDLKQVDPSRRLYVFLMRNDQRCHLHGYFDNIDVYQKEMLLPFFDSDFLALIARAPVDGFLYHTFYHEWLQLFPAHVTAVPWQTYPGHVPCDIRFEKELSDQWEQKARGRALGHSLSLLSPRKASSRLDAFVPKYKRFSVPLLQIIGSRRYRYLSDIFRDLSLMCARATEIDLS</sequence>
<evidence type="ECO:0000256" key="3">
    <source>
        <dbReference type="ARBA" id="ARBA00048741"/>
    </source>
</evidence>
<dbReference type="Pfam" id="PF00733">
    <property type="entry name" value="Asn_synthase"/>
    <property type="match status" value="1"/>
</dbReference>
<dbReference type="InterPro" id="IPR001962">
    <property type="entry name" value="Asn_synthase"/>
</dbReference>
<evidence type="ECO:0000313" key="6">
    <source>
        <dbReference type="EMBL" id="VFQ44349.1"/>
    </source>
</evidence>
<dbReference type="Gene3D" id="3.40.50.620">
    <property type="entry name" value="HUPs"/>
    <property type="match status" value="1"/>
</dbReference>